<keyword evidence="4" id="KW-0067">ATP-binding</keyword>
<dbReference type="InterPro" id="IPR004493">
    <property type="entry name" value="Leu-tRNA-synth_Ia_arc/euk"/>
</dbReference>
<dbReference type="Proteomes" id="UP001161247">
    <property type="component" value="Chromosome 3"/>
</dbReference>
<evidence type="ECO:0000313" key="8">
    <source>
        <dbReference type="EMBL" id="CAI9100064.1"/>
    </source>
</evidence>
<keyword evidence="5" id="KW-0648">Protein biosynthesis</keyword>
<dbReference type="AlphaFoldDB" id="A0AAV1CWN5"/>
<evidence type="ECO:0000256" key="2">
    <source>
        <dbReference type="ARBA" id="ARBA00022598"/>
    </source>
</evidence>
<keyword evidence="3" id="KW-0547">Nucleotide-binding</keyword>
<reference evidence="8" key="1">
    <citation type="submission" date="2023-03" db="EMBL/GenBank/DDBJ databases">
        <authorList>
            <person name="Julca I."/>
        </authorList>
    </citation>
    <scope>NUCLEOTIDE SEQUENCE</scope>
</reference>
<dbReference type="GO" id="GO:0004823">
    <property type="term" value="F:leucine-tRNA ligase activity"/>
    <property type="evidence" value="ECO:0007669"/>
    <property type="project" value="InterPro"/>
</dbReference>
<dbReference type="SUPFAM" id="SSF50677">
    <property type="entry name" value="ValRS/IleRS/LeuRS editing domain"/>
    <property type="match status" value="1"/>
</dbReference>
<name>A0AAV1CWN5_OLDCO</name>
<comment type="similarity">
    <text evidence="1">Belongs to the class-I aminoacyl-tRNA synthetase family.</text>
</comment>
<dbReference type="PANTHER" id="PTHR45794">
    <property type="entry name" value="LEUCYL-TRNA SYNTHETASE"/>
    <property type="match status" value="1"/>
</dbReference>
<feature type="region of interest" description="Disordered" evidence="7">
    <location>
        <begin position="88"/>
        <end position="113"/>
    </location>
</feature>
<evidence type="ECO:0000256" key="5">
    <source>
        <dbReference type="ARBA" id="ARBA00022917"/>
    </source>
</evidence>
<evidence type="ECO:0000256" key="1">
    <source>
        <dbReference type="ARBA" id="ARBA00005594"/>
    </source>
</evidence>
<keyword evidence="2" id="KW-0436">Ligase</keyword>
<dbReference type="Gene3D" id="3.40.50.620">
    <property type="entry name" value="HUPs"/>
    <property type="match status" value="1"/>
</dbReference>
<dbReference type="Gene3D" id="3.90.740.10">
    <property type="entry name" value="Valyl/Leucyl/Isoleucyl-tRNA synthetase, editing domain"/>
    <property type="match status" value="1"/>
</dbReference>
<dbReference type="InterPro" id="IPR009008">
    <property type="entry name" value="Val/Leu/Ile-tRNA-synth_edit"/>
</dbReference>
<dbReference type="SUPFAM" id="SSF52374">
    <property type="entry name" value="Nucleotidylyl transferase"/>
    <property type="match status" value="1"/>
</dbReference>
<dbReference type="GO" id="GO:0002161">
    <property type="term" value="F:aminoacyl-tRNA deacylase activity"/>
    <property type="evidence" value="ECO:0007669"/>
    <property type="project" value="InterPro"/>
</dbReference>
<accession>A0AAV1CWN5</accession>
<proteinExistence type="inferred from homology"/>
<organism evidence="8 9">
    <name type="scientific">Oldenlandia corymbosa var. corymbosa</name>
    <dbReference type="NCBI Taxonomy" id="529605"/>
    <lineage>
        <taxon>Eukaryota</taxon>
        <taxon>Viridiplantae</taxon>
        <taxon>Streptophyta</taxon>
        <taxon>Embryophyta</taxon>
        <taxon>Tracheophyta</taxon>
        <taxon>Spermatophyta</taxon>
        <taxon>Magnoliopsida</taxon>
        <taxon>eudicotyledons</taxon>
        <taxon>Gunneridae</taxon>
        <taxon>Pentapetalae</taxon>
        <taxon>asterids</taxon>
        <taxon>lamiids</taxon>
        <taxon>Gentianales</taxon>
        <taxon>Rubiaceae</taxon>
        <taxon>Rubioideae</taxon>
        <taxon>Spermacoceae</taxon>
        <taxon>Hedyotis-Oldenlandia complex</taxon>
        <taxon>Oldenlandia</taxon>
    </lineage>
</organism>
<dbReference type="GO" id="GO:0005524">
    <property type="term" value="F:ATP binding"/>
    <property type="evidence" value="ECO:0007669"/>
    <property type="project" value="UniProtKB-KW"/>
</dbReference>
<dbReference type="PANTHER" id="PTHR45794:SF1">
    <property type="entry name" value="LEUCINE--TRNA LIGASE, CYTOPLASMIC"/>
    <property type="match status" value="1"/>
</dbReference>
<keyword evidence="9" id="KW-1185">Reference proteome</keyword>
<evidence type="ECO:0000256" key="3">
    <source>
        <dbReference type="ARBA" id="ARBA00022741"/>
    </source>
</evidence>
<evidence type="ECO:0000256" key="4">
    <source>
        <dbReference type="ARBA" id="ARBA00022840"/>
    </source>
</evidence>
<evidence type="ECO:0000256" key="6">
    <source>
        <dbReference type="ARBA" id="ARBA00023146"/>
    </source>
</evidence>
<evidence type="ECO:0000256" key="7">
    <source>
        <dbReference type="SAM" id="MobiDB-lite"/>
    </source>
</evidence>
<dbReference type="EMBL" id="OX459120">
    <property type="protein sequence ID" value="CAI9100064.1"/>
    <property type="molecule type" value="Genomic_DNA"/>
</dbReference>
<dbReference type="InterPro" id="IPR014729">
    <property type="entry name" value="Rossmann-like_a/b/a_fold"/>
</dbReference>
<keyword evidence="6" id="KW-0030">Aminoacyl-tRNA synthetase</keyword>
<gene>
    <name evidence="8" type="ORF">OLC1_LOCUS9976</name>
</gene>
<evidence type="ECO:0000313" key="9">
    <source>
        <dbReference type="Proteomes" id="UP001161247"/>
    </source>
</evidence>
<dbReference type="GO" id="GO:0006429">
    <property type="term" value="P:leucyl-tRNA aminoacylation"/>
    <property type="evidence" value="ECO:0007669"/>
    <property type="project" value="InterPro"/>
</dbReference>
<sequence>MADRGGKESRKRRDELLKHESEIQQWWTKKDVFKADAKESVPLPGEKFIGNFPFPYMNGMPIKASADKLTREIDKFGYPPLFPVVIKEENNDDHEPDAKPEGGGKKFKGKKSKAVAKTGRNKFQWEIMQSYHLTDEKIAKFRDPNHWLEFFPPKAVEDLKAFGLGCDWRRTFITTNKNPYFDAFPCADHDRASGEGVMPQEHTLIKMEVVSPFPTKMSVLEGKKVYLVAAILRPETMYGQTNAWVLPGGKYGAFEVNDTEVFILTRRAALNLAYQRLSRVLEKPTCLVELIGKELVGLPLRSLLDLNEIIYTLPMLSVFTEKGTGIVTSVPRIIPIIDHPEFGDKSAERICIEKKIKSQNEREKLDEAKKIIYKEGFYKGTMKVGEYVGIEVKEVKGLIQDKLLKNNQAVVFVSREKRSCRDSAMSLLWL</sequence>
<protein>
    <submittedName>
        <fullName evidence="8">OLC1v1036986C1</fullName>
    </submittedName>
</protein>